<evidence type="ECO:0000256" key="5">
    <source>
        <dbReference type="ARBA" id="ARBA00023141"/>
    </source>
</evidence>
<dbReference type="GO" id="GO:0050661">
    <property type="term" value="F:NADP binding"/>
    <property type="evidence" value="ECO:0007669"/>
    <property type="project" value="TreeGrafter"/>
</dbReference>
<comment type="catalytic activity">
    <reaction evidence="6">
        <text>shikimate + NADP(+) = 3-dehydroshikimate + NADPH + H(+)</text>
        <dbReference type="Rhea" id="RHEA:17737"/>
        <dbReference type="ChEBI" id="CHEBI:15378"/>
        <dbReference type="ChEBI" id="CHEBI:16630"/>
        <dbReference type="ChEBI" id="CHEBI:36208"/>
        <dbReference type="ChEBI" id="CHEBI:57783"/>
        <dbReference type="ChEBI" id="CHEBI:58349"/>
        <dbReference type="EC" id="1.1.1.25"/>
    </reaction>
</comment>
<dbReference type="SUPFAM" id="SSF53223">
    <property type="entry name" value="Aminoacid dehydrogenase-like, N-terminal domain"/>
    <property type="match status" value="1"/>
</dbReference>
<dbReference type="GO" id="GO:0009073">
    <property type="term" value="P:aromatic amino acid family biosynthetic process"/>
    <property type="evidence" value="ECO:0007669"/>
    <property type="project" value="UniProtKB-KW"/>
</dbReference>
<dbReference type="InterPro" id="IPR001381">
    <property type="entry name" value="DHquinase_I"/>
</dbReference>
<evidence type="ECO:0000259" key="7">
    <source>
        <dbReference type="Pfam" id="PF01488"/>
    </source>
</evidence>
<keyword evidence="3" id="KW-0521">NADP</keyword>
<dbReference type="InterPro" id="IPR013785">
    <property type="entry name" value="Aldolase_TIM"/>
</dbReference>
<dbReference type="CDD" id="cd01065">
    <property type="entry name" value="NAD_bind_Shikimate_DH"/>
    <property type="match status" value="1"/>
</dbReference>
<dbReference type="GO" id="GO:0009423">
    <property type="term" value="P:chorismate biosynthetic process"/>
    <property type="evidence" value="ECO:0007669"/>
    <property type="project" value="UniProtKB-UniPathway"/>
</dbReference>
<name>A0A652ZT84_9SPIR</name>
<protein>
    <recommendedName>
        <fullName evidence="2">shikimate dehydrogenase (NADP(+))</fullName>
        <ecNumber evidence="2">1.1.1.25</ecNumber>
    </recommendedName>
</protein>
<keyword evidence="5" id="KW-0057">Aromatic amino acid biosynthesis</keyword>
<dbReference type="PANTHER" id="PTHR21089:SF1">
    <property type="entry name" value="BIFUNCTIONAL 3-DEHYDROQUINATE DEHYDRATASE_SHIKIMATE DEHYDROGENASE, CHLOROPLASTIC"/>
    <property type="match status" value="1"/>
</dbReference>
<dbReference type="GO" id="GO:0005829">
    <property type="term" value="C:cytosol"/>
    <property type="evidence" value="ECO:0007669"/>
    <property type="project" value="TreeGrafter"/>
</dbReference>
<dbReference type="GO" id="GO:0003855">
    <property type="term" value="F:3-dehydroquinate dehydratase activity"/>
    <property type="evidence" value="ECO:0007669"/>
    <property type="project" value="InterPro"/>
</dbReference>
<dbReference type="UniPathway" id="UPA00053">
    <property type="reaction ID" value="UER00087"/>
</dbReference>
<evidence type="ECO:0000256" key="1">
    <source>
        <dbReference type="ARBA" id="ARBA00004871"/>
    </source>
</evidence>
<dbReference type="EC" id="1.1.1.25" evidence="2"/>
<gene>
    <name evidence="9" type="ORF">TRIP_E160190</name>
</gene>
<dbReference type="InterPro" id="IPR006151">
    <property type="entry name" value="Shikm_DH/Glu-tRNA_Rdtase"/>
</dbReference>
<reference evidence="9" key="1">
    <citation type="submission" date="2018-07" db="EMBL/GenBank/DDBJ databases">
        <authorList>
            <consortium name="Genoscope - CEA"/>
            <person name="William W."/>
        </authorList>
    </citation>
    <scope>NUCLEOTIDE SEQUENCE</scope>
    <source>
        <strain evidence="9">IK1</strain>
    </source>
</reference>
<evidence type="ECO:0000256" key="3">
    <source>
        <dbReference type="ARBA" id="ARBA00022857"/>
    </source>
</evidence>
<dbReference type="PANTHER" id="PTHR21089">
    <property type="entry name" value="SHIKIMATE DEHYDROGENASE"/>
    <property type="match status" value="1"/>
</dbReference>
<dbReference type="Pfam" id="PF08501">
    <property type="entry name" value="Shikimate_dh_N"/>
    <property type="match status" value="1"/>
</dbReference>
<dbReference type="Gene3D" id="3.20.20.70">
    <property type="entry name" value="Aldolase class I"/>
    <property type="match status" value="1"/>
</dbReference>
<keyword evidence="5" id="KW-0028">Amino-acid biosynthesis</keyword>
<organism evidence="9">
    <name type="scientific">uncultured Spirochaetota bacterium</name>
    <dbReference type="NCBI Taxonomy" id="460511"/>
    <lineage>
        <taxon>Bacteria</taxon>
        <taxon>Pseudomonadati</taxon>
        <taxon>Spirochaetota</taxon>
        <taxon>environmental samples</taxon>
    </lineage>
</organism>
<accession>A0A652ZT84</accession>
<dbReference type="Pfam" id="PF01487">
    <property type="entry name" value="DHquinase_I"/>
    <property type="match status" value="1"/>
</dbReference>
<dbReference type="Pfam" id="PF01488">
    <property type="entry name" value="Shikimate_DH"/>
    <property type="match status" value="1"/>
</dbReference>
<evidence type="ECO:0000256" key="6">
    <source>
        <dbReference type="ARBA" id="ARBA00049442"/>
    </source>
</evidence>
<dbReference type="EMBL" id="UPXP01000008">
    <property type="protein sequence ID" value="VBB38966.1"/>
    <property type="molecule type" value="Genomic_DNA"/>
</dbReference>
<dbReference type="CDD" id="cd00502">
    <property type="entry name" value="DHQase_I"/>
    <property type="match status" value="1"/>
</dbReference>
<sequence>MIADSFPVCLCLTGKTLAANLAALDEHRQYVDLVELRADYLDPSEKFLIRSFPEKAGLPCILTVRRKSDGGCFVDGEGVRLVMIAKALSFASSDARANFAYADLESDFHMATIEDACRTFGTRIIRSVHYTEGIPENLDAAYEALTQEDDEIPKLAVRPRSAAELSRLVAWASGLPKRDRLILGMGDYGFPSRILASRMGSLFCYTSLGNADMPLAAPGQTSPESFVETYRGRDTKVDSDLYALLGDRSILSSLSPSLHNTAFRSLKKDALLVPMPSETIEEALENLGLFNVKGAAITVPHKEAVLPYLSFQSTDVQRIGACNTLVAREGGWAGYNTDADGFERSVLEFLEREDFKGMKVTLIGAGGAAKSVALSLFRRGAECVVLNRTISTARALARKYGFIWGPLDDRAIEVVTRYSDLIVQATSLGMKGGIDGDPLEFYEFDGHEKVYDLIYKPSKTALLVRAEEAGCRTANGYTMLRYQAAGQYKLWMGELPPSGHY</sequence>
<dbReference type="GO" id="GO:0004764">
    <property type="term" value="F:shikimate 3-dehydrogenase (NADP+) activity"/>
    <property type="evidence" value="ECO:0007669"/>
    <property type="project" value="UniProtKB-EC"/>
</dbReference>
<dbReference type="InterPro" id="IPR036291">
    <property type="entry name" value="NAD(P)-bd_dom_sf"/>
</dbReference>
<evidence type="ECO:0000259" key="8">
    <source>
        <dbReference type="Pfam" id="PF08501"/>
    </source>
</evidence>
<evidence type="ECO:0000313" key="9">
    <source>
        <dbReference type="EMBL" id="VBB38966.1"/>
    </source>
</evidence>
<dbReference type="Gene3D" id="3.40.50.10860">
    <property type="entry name" value="Leucine Dehydrogenase, chain A, domain 1"/>
    <property type="match status" value="1"/>
</dbReference>
<feature type="domain" description="Shikimate dehydrogenase substrate binding N-terminal" evidence="8">
    <location>
        <begin position="250"/>
        <end position="325"/>
    </location>
</feature>
<comment type="pathway">
    <text evidence="1">Metabolic intermediate biosynthesis; chorismate biosynthesis; chorismate from D-erythrose 4-phosphate and phosphoenolpyruvate: step 4/7.</text>
</comment>
<dbReference type="InterPro" id="IPR013708">
    <property type="entry name" value="Shikimate_DH-bd_N"/>
</dbReference>
<evidence type="ECO:0000256" key="2">
    <source>
        <dbReference type="ARBA" id="ARBA00012962"/>
    </source>
</evidence>
<proteinExistence type="predicted"/>
<dbReference type="GO" id="GO:0019632">
    <property type="term" value="P:shikimate metabolic process"/>
    <property type="evidence" value="ECO:0007669"/>
    <property type="project" value="TreeGrafter"/>
</dbReference>
<dbReference type="InterPro" id="IPR046346">
    <property type="entry name" value="Aminoacid_DH-like_N_sf"/>
</dbReference>
<dbReference type="AlphaFoldDB" id="A0A652ZT84"/>
<evidence type="ECO:0000256" key="4">
    <source>
        <dbReference type="ARBA" id="ARBA00023002"/>
    </source>
</evidence>
<dbReference type="SUPFAM" id="SSF51569">
    <property type="entry name" value="Aldolase"/>
    <property type="match status" value="1"/>
</dbReference>
<dbReference type="Gene3D" id="3.40.50.720">
    <property type="entry name" value="NAD(P)-binding Rossmann-like Domain"/>
    <property type="match status" value="1"/>
</dbReference>
<dbReference type="SUPFAM" id="SSF51735">
    <property type="entry name" value="NAD(P)-binding Rossmann-fold domains"/>
    <property type="match status" value="1"/>
</dbReference>
<keyword evidence="4" id="KW-0560">Oxidoreductase</keyword>
<dbReference type="InterPro" id="IPR022893">
    <property type="entry name" value="Shikimate_DH_fam"/>
</dbReference>
<feature type="domain" description="Quinate/shikimate 5-dehydrogenase/glutamyl-tRNA reductase" evidence="7">
    <location>
        <begin position="353"/>
        <end position="427"/>
    </location>
</feature>